<reference evidence="1" key="1">
    <citation type="submission" date="2005-01" db="EMBL/GenBank/DDBJ databases">
        <title>The sequence of Magnaporthe grisea chromosome 7.</title>
        <authorList>
            <person name="Thon M.R."/>
            <person name="Pan H."/>
            <person name="Diener A."/>
            <person name="Papalas J."/>
            <person name="Taro A."/>
            <person name="Mitchell T."/>
            <person name="Dean R.A."/>
        </authorList>
    </citation>
    <scope>NUCLEOTIDE SEQUENCE</scope>
    <source>
        <strain evidence="1">70-15</strain>
    </source>
</reference>
<accession>Q2KEC7</accession>
<name>Q2KEC7_PYRO7</name>
<organism evidence="1">
    <name type="scientific">Pyricularia oryzae (strain 70-15 / ATCC MYA-4617 / FGSC 8958)</name>
    <name type="common">Rice blast fungus</name>
    <name type="synonym">Magnaporthe oryzae</name>
    <dbReference type="NCBI Taxonomy" id="242507"/>
    <lineage>
        <taxon>Eukaryota</taxon>
        <taxon>Fungi</taxon>
        <taxon>Dikarya</taxon>
        <taxon>Ascomycota</taxon>
        <taxon>Pezizomycotina</taxon>
        <taxon>Sordariomycetes</taxon>
        <taxon>Sordariomycetidae</taxon>
        <taxon>Magnaporthales</taxon>
        <taxon>Pyriculariaceae</taxon>
        <taxon>Pyricularia</taxon>
    </lineage>
</organism>
<evidence type="ECO:0000313" key="1">
    <source>
        <dbReference type="EMBL" id="EAQ71702.1"/>
    </source>
</evidence>
<gene>
    <name evidence="1" type="ORF">MGCH7_ch7g1109</name>
</gene>
<dbReference type="EMBL" id="CM000230">
    <property type="protein sequence ID" value="EAQ71702.1"/>
    <property type="molecule type" value="Genomic_DNA"/>
</dbReference>
<dbReference type="AlphaFoldDB" id="Q2KEC7"/>
<sequence>MYADSNCIYCTVLNRAL</sequence>
<protein>
    <submittedName>
        <fullName evidence="1">Uncharacterized protein</fullName>
    </submittedName>
</protein>
<proteinExistence type="predicted"/>